<keyword evidence="3" id="KW-0106">Calcium</keyword>
<dbReference type="Gene3D" id="2.160.20.160">
    <property type="match status" value="1"/>
</dbReference>
<evidence type="ECO:0000256" key="1">
    <source>
        <dbReference type="ARBA" id="ARBA00004613"/>
    </source>
</evidence>
<dbReference type="InterPro" id="IPR050557">
    <property type="entry name" value="RTX_toxin/Mannuronan_C5-epim"/>
</dbReference>
<organism evidence="5 6">
    <name type="scientific">Pseudomonas graminis</name>
    <dbReference type="NCBI Taxonomy" id="158627"/>
    <lineage>
        <taxon>Bacteria</taxon>
        <taxon>Pseudomonadati</taxon>
        <taxon>Pseudomonadota</taxon>
        <taxon>Gammaproteobacteria</taxon>
        <taxon>Pseudomonadales</taxon>
        <taxon>Pseudomonadaceae</taxon>
        <taxon>Pseudomonas</taxon>
    </lineage>
</organism>
<dbReference type="GO" id="GO:0005576">
    <property type="term" value="C:extracellular region"/>
    <property type="evidence" value="ECO:0007669"/>
    <property type="project" value="UniProtKB-SubCell"/>
</dbReference>
<sequence>MQYDTPVTAADLSSSLAANPSISDSTIAAISSLLNLDTASTTVAVASFDATTGVVTGPEGVTPEVVTISADVNTLARAAAPQINVDLKAVADASVFIIQSDAGVTATLATTAGADKIIVGGNGNDNITVTGDANVTVDGGDGNDVITTGGGNDTVIGGIGVNFITTGAGNDTIITGAGIANTIDAGTGFDTVAIGGARGDFTVAQSGSTLILNGDDQTTSVTHAEFLTFTDGQTLAIADNADDAAVLRLYEGLLGRDVDANGAEFFTTAHDNGVSAASLADVVVNSAEYKDVLVDNYLDSLYNNLLNTGTGADQAGQDFWSNAVANGQSLAQVTASIAASAEAQGTTITDTAFVNSLYESALGRAADTSGLDFWVDALSNGTSRTDIASGIITSGEAADHANVEFVNSLYANALGRDNDANDVGGKAFWLTALDNGVSQSQVAIDIVGSADAQAHITNVVVVPGSV</sequence>
<dbReference type="Pfam" id="PF00353">
    <property type="entry name" value="HemolysinCabind"/>
    <property type="match status" value="1"/>
</dbReference>
<protein>
    <recommendedName>
        <fullName evidence="4">DUF4214 domain-containing protein</fullName>
    </recommendedName>
</protein>
<accession>A0A1C2E502</accession>
<evidence type="ECO:0000259" key="4">
    <source>
        <dbReference type="Pfam" id="PF13946"/>
    </source>
</evidence>
<dbReference type="PANTHER" id="PTHR38340">
    <property type="entry name" value="S-LAYER PROTEIN"/>
    <property type="match status" value="1"/>
</dbReference>
<dbReference type="PANTHER" id="PTHR38340:SF1">
    <property type="entry name" value="S-LAYER PROTEIN"/>
    <property type="match status" value="1"/>
</dbReference>
<dbReference type="InterPro" id="IPR025282">
    <property type="entry name" value="DUF4214"/>
</dbReference>
<keyword evidence="2" id="KW-0964">Secreted</keyword>
<dbReference type="SUPFAM" id="SSF51120">
    <property type="entry name" value="beta-Roll"/>
    <property type="match status" value="1"/>
</dbReference>
<feature type="domain" description="DUF4214" evidence="4">
    <location>
        <begin position="336"/>
        <end position="399"/>
    </location>
</feature>
<comment type="subcellular location">
    <subcellularLocation>
        <location evidence="1">Secreted</location>
    </subcellularLocation>
</comment>
<dbReference type="PRINTS" id="PR00313">
    <property type="entry name" value="CABNDNGRPT"/>
</dbReference>
<evidence type="ECO:0000256" key="2">
    <source>
        <dbReference type="ARBA" id="ARBA00022525"/>
    </source>
</evidence>
<dbReference type="Gene3D" id="1.10.3130.20">
    <property type="entry name" value="Phycobilisome linker domain"/>
    <property type="match status" value="1"/>
</dbReference>
<dbReference type="GO" id="GO:0005509">
    <property type="term" value="F:calcium ion binding"/>
    <property type="evidence" value="ECO:0007669"/>
    <property type="project" value="InterPro"/>
</dbReference>
<dbReference type="EMBL" id="MDEN01000060">
    <property type="protein sequence ID" value="OCX22025.1"/>
    <property type="molecule type" value="Genomic_DNA"/>
</dbReference>
<name>A0A1C2E502_9PSED</name>
<evidence type="ECO:0000313" key="5">
    <source>
        <dbReference type="EMBL" id="OCX22025.1"/>
    </source>
</evidence>
<comment type="caution">
    <text evidence="5">The sequence shown here is derived from an EMBL/GenBank/DDBJ whole genome shotgun (WGS) entry which is preliminary data.</text>
</comment>
<dbReference type="InterPro" id="IPR001343">
    <property type="entry name" value="Hemolysn_Ca-bd"/>
</dbReference>
<dbReference type="InterPro" id="IPR011049">
    <property type="entry name" value="Serralysin-like_metalloprot_C"/>
</dbReference>
<reference evidence="5 6" key="1">
    <citation type="submission" date="2016-08" db="EMBL/GenBank/DDBJ databases">
        <title>Whole genome sequence of Pseudomonas graminis strain UASWS1507, a potential biological control agent for agriculture.</title>
        <authorList>
            <person name="Crovadore J."/>
            <person name="Calmin G."/>
            <person name="Chablais R."/>
            <person name="Cochard B."/>
            <person name="Lefort F."/>
        </authorList>
    </citation>
    <scope>NUCLEOTIDE SEQUENCE [LARGE SCALE GENOMIC DNA]</scope>
    <source>
        <strain evidence="5 6">UASWS1507</strain>
    </source>
</reference>
<evidence type="ECO:0000313" key="6">
    <source>
        <dbReference type="Proteomes" id="UP000095143"/>
    </source>
</evidence>
<dbReference type="Pfam" id="PF13946">
    <property type="entry name" value="DUF4214"/>
    <property type="match status" value="1"/>
</dbReference>
<dbReference type="AlphaFoldDB" id="A0A1C2E502"/>
<dbReference type="InterPro" id="IPR038255">
    <property type="entry name" value="PBS_linker_sf"/>
</dbReference>
<proteinExistence type="predicted"/>
<dbReference type="Proteomes" id="UP000095143">
    <property type="component" value="Unassembled WGS sequence"/>
</dbReference>
<evidence type="ECO:0000256" key="3">
    <source>
        <dbReference type="ARBA" id="ARBA00022837"/>
    </source>
</evidence>
<gene>
    <name evidence="5" type="ORF">BBI10_09750</name>
</gene>